<feature type="compositionally biased region" description="Polar residues" evidence="2">
    <location>
        <begin position="86"/>
        <end position="99"/>
    </location>
</feature>
<dbReference type="AlphaFoldDB" id="A0A0F7ULN2"/>
<evidence type="ECO:0000256" key="2">
    <source>
        <dbReference type="SAM" id="MobiDB-lite"/>
    </source>
</evidence>
<feature type="compositionally biased region" description="Polar residues" evidence="2">
    <location>
        <begin position="259"/>
        <end position="270"/>
    </location>
</feature>
<feature type="region of interest" description="Disordered" evidence="2">
    <location>
        <begin position="84"/>
        <end position="115"/>
    </location>
</feature>
<protein>
    <submittedName>
        <fullName evidence="3">Uncharacterized protein</fullName>
    </submittedName>
</protein>
<keyword evidence="1" id="KW-0175">Coiled coil</keyword>
<evidence type="ECO:0000256" key="1">
    <source>
        <dbReference type="SAM" id="Coils"/>
    </source>
</evidence>
<feature type="region of interest" description="Disordered" evidence="2">
    <location>
        <begin position="139"/>
        <end position="208"/>
    </location>
</feature>
<accession>A0A0F7ULN2</accession>
<name>A0A0F7ULN2_NEOCL</name>
<feature type="region of interest" description="Disordered" evidence="2">
    <location>
        <begin position="903"/>
        <end position="945"/>
    </location>
</feature>
<feature type="region of interest" description="Disordered" evidence="2">
    <location>
        <begin position="482"/>
        <end position="512"/>
    </location>
</feature>
<feature type="region of interest" description="Disordered" evidence="2">
    <location>
        <begin position="1"/>
        <end position="51"/>
    </location>
</feature>
<feature type="compositionally biased region" description="Polar residues" evidence="2">
    <location>
        <begin position="166"/>
        <end position="198"/>
    </location>
</feature>
<evidence type="ECO:0000313" key="3">
    <source>
        <dbReference type="EMBL" id="CEL69395.1"/>
    </source>
</evidence>
<feature type="coiled-coil region" evidence="1">
    <location>
        <begin position="747"/>
        <end position="834"/>
    </location>
</feature>
<organism evidence="3">
    <name type="scientific">Neospora caninum (strain Liverpool)</name>
    <dbReference type="NCBI Taxonomy" id="572307"/>
    <lineage>
        <taxon>Eukaryota</taxon>
        <taxon>Sar</taxon>
        <taxon>Alveolata</taxon>
        <taxon>Apicomplexa</taxon>
        <taxon>Conoidasida</taxon>
        <taxon>Coccidia</taxon>
        <taxon>Eucoccidiorida</taxon>
        <taxon>Eimeriorina</taxon>
        <taxon>Sarcocystidae</taxon>
        <taxon>Neospora</taxon>
    </lineage>
</organism>
<feature type="compositionally biased region" description="Polar residues" evidence="2">
    <location>
        <begin position="906"/>
        <end position="919"/>
    </location>
</feature>
<feature type="region of interest" description="Disordered" evidence="2">
    <location>
        <begin position="246"/>
        <end position="276"/>
    </location>
</feature>
<feature type="coiled-coil region" evidence="1">
    <location>
        <begin position="518"/>
        <end position="602"/>
    </location>
</feature>
<feature type="compositionally biased region" description="Basic and acidic residues" evidence="2">
    <location>
        <begin position="482"/>
        <end position="495"/>
    </location>
</feature>
<gene>
    <name evidence="3" type="ORF">BN1204_051060</name>
</gene>
<sequence>MDDFDGDSSPHFGAARHSGSISGDIEPQTPDVFECHDAHGNGKKGELPAVLQGRPNHSVHCERTTGSGPSGQCFSYSYPLCRRTSSDSNASPRNENSFVSEEASPLGGPDEHEEPTCTQRFLCPTFSCAVSSVGSNNFGIDQVTDPRTDSSAGTPPPSYGNRNGRDIQSSFSSQNSQHPISRGSSASRLTPASALSNTESEDRNVAPLAEGEEGVLFGIVGGSDPEKPYPCIVLRSAIEAMSTGTSLSLGNDSGEGPSSGASICEPSSASKGAGHGTVDTVTETFPFQDHSKGPCPSGIFEAEQEGYAGDACPDQTGRSLQIFPESMSDYDAWELHRMHANTRIVSNRVMDARPQNDVVSQEVQTRLPARGLNKSVQTRTATADVRTQTKRAGRCQRGVQCDMTRKIASFAHEELVNQHSQVVRHLESKVSTVRMLNERLQDEQRQKEVGLQRLEEIQLFVEELQGLLRKTTRTLSSVRAELAEEKKRSERRTAEEQAYSRAQQSEKESTDREHQLLVCALQTQLKHARAQLEQAEEERQLEVSREVRKTVAAKQHAQELDQQYTAQLRLLQARYEEDSEAIKQAQEEILTLRKELRDKESQHARVLHDTERQKDAECAHVEATQKANALSIKKELMDRSLEVDRLRATLASLGERLNRVHHEHLLEVQVLERSHQAKIQQTLLEHKRALDSHKRYAQQLREMAAMGKEDFASGLETQRQCWEDRTARLRSEVEHARARDRQSAKTIAELKASAESYKALAGELQSDLRDKIATAHHREAELAILRCEREDLQQTLQASVAEYQTFREEAKIMKNKLLSAIDDKEEALALAEARLADEFTVLHVDVAEPITRERCTHGKRKAARRRHMVPISCRRSHSSSPFSPRCICPRGFPVASVSRRRRNSHVLVTSQPPSQNSVSDPKVKVSLTGRPSPVRSEGGPLSHGSTESFVSPVFTRLTDDIYPVDRFYEIGNIDTKQFFEGLPIAV</sequence>
<reference evidence="3" key="1">
    <citation type="journal article" date="2015" name="PLoS ONE">
        <title>Comprehensive Evaluation of Toxoplasma gondii VEG and Neospora caninum LIV Genomes with Tachyzoite Stage Transcriptome and Proteome Defines Novel Transcript Features.</title>
        <authorList>
            <person name="Ramaprasad A."/>
            <person name="Mourier T."/>
            <person name="Naeem R."/>
            <person name="Malas T.B."/>
            <person name="Moussa E."/>
            <person name="Panigrahi A."/>
            <person name="Vermont S.J."/>
            <person name="Otto T.D."/>
            <person name="Wastling J."/>
            <person name="Pain A."/>
        </authorList>
    </citation>
    <scope>NUCLEOTIDE SEQUENCE</scope>
    <source>
        <strain evidence="3">Liverpool</strain>
    </source>
</reference>
<feature type="compositionally biased region" description="Basic and acidic residues" evidence="2">
    <location>
        <begin position="33"/>
        <end position="46"/>
    </location>
</feature>
<dbReference type="EMBL" id="LN714485">
    <property type="protein sequence ID" value="CEL69395.1"/>
    <property type="molecule type" value="Genomic_DNA"/>
</dbReference>
<proteinExistence type="predicted"/>